<dbReference type="Pfam" id="PF00147">
    <property type="entry name" value="Fibrinogen_C"/>
    <property type="match status" value="1"/>
</dbReference>
<dbReference type="InterPro" id="IPR036056">
    <property type="entry name" value="Fibrinogen-like_C"/>
</dbReference>
<comment type="caution">
    <text evidence="3">The sequence shown here is derived from an EMBL/GenBank/DDBJ whole genome shotgun (WGS) entry which is preliminary data.</text>
</comment>
<dbReference type="SUPFAM" id="SSF56496">
    <property type="entry name" value="Fibrinogen C-terminal domain-like"/>
    <property type="match status" value="1"/>
</dbReference>
<gene>
    <name evidence="3" type="ORF">CDAR_315401</name>
</gene>
<keyword evidence="1" id="KW-0812">Transmembrane</keyword>
<sequence>MGKFSEATEAVKRHSCFCGIIRGVICAAGIIIAAVFPPRVNNTSCADTGKAFAMLQLAESLLSKAKELSPTYEDIPRIAETSDALQQDRPRDCSEILDKDNSRSGVYTVWPSGGFKQGKSIRVYCDMSIDGNSKERKLSKKQDFNLEWEDYKNGFGDLTEEFWLGNENIYALTNQGECEIRFDMQDNESDTRFAVYSNFKIDDESSGYVLHIGNYSGNAGDAMKYHDGQQFKTKETNAGADFLQGGWWIFEWAYAHLNGRLIPGENEPRSIHWHTWKQNIGLASVEMKIRLK</sequence>
<dbReference type="InterPro" id="IPR014716">
    <property type="entry name" value="Fibrinogen_a/b/g_C_1"/>
</dbReference>
<dbReference type="InterPro" id="IPR002181">
    <property type="entry name" value="Fibrinogen_a/b/g_C_dom"/>
</dbReference>
<reference evidence="3 4" key="1">
    <citation type="submission" date="2021-06" db="EMBL/GenBank/DDBJ databases">
        <title>Caerostris darwini draft genome.</title>
        <authorList>
            <person name="Kono N."/>
            <person name="Arakawa K."/>
        </authorList>
    </citation>
    <scope>NUCLEOTIDE SEQUENCE [LARGE SCALE GENOMIC DNA]</scope>
</reference>
<dbReference type="GO" id="GO:0005615">
    <property type="term" value="C:extracellular space"/>
    <property type="evidence" value="ECO:0007669"/>
    <property type="project" value="TreeGrafter"/>
</dbReference>
<dbReference type="PROSITE" id="PS51406">
    <property type="entry name" value="FIBRINOGEN_C_2"/>
    <property type="match status" value="1"/>
</dbReference>
<evidence type="ECO:0000259" key="2">
    <source>
        <dbReference type="PROSITE" id="PS51406"/>
    </source>
</evidence>
<proteinExistence type="predicted"/>
<dbReference type="InterPro" id="IPR050373">
    <property type="entry name" value="Fibrinogen_C-term_domain"/>
</dbReference>
<keyword evidence="4" id="KW-1185">Reference proteome</keyword>
<dbReference type="Gene3D" id="3.90.215.10">
    <property type="entry name" value="Gamma Fibrinogen, chain A, domain 1"/>
    <property type="match status" value="1"/>
</dbReference>
<dbReference type="PANTHER" id="PTHR19143">
    <property type="entry name" value="FIBRINOGEN/TENASCIN/ANGIOPOEITIN"/>
    <property type="match status" value="1"/>
</dbReference>
<dbReference type="AlphaFoldDB" id="A0AAV4VF05"/>
<dbReference type="PANTHER" id="PTHR19143:SF458">
    <property type="entry name" value="FIBRINOGEN C-TERMINAL DOMAIN-CONTAINING PROTEIN-RELATED"/>
    <property type="match status" value="1"/>
</dbReference>
<dbReference type="EMBL" id="BPLQ01012923">
    <property type="protein sequence ID" value="GIY68712.1"/>
    <property type="molecule type" value="Genomic_DNA"/>
</dbReference>
<feature type="transmembrane region" description="Helical" evidence="1">
    <location>
        <begin position="16"/>
        <end position="36"/>
    </location>
</feature>
<keyword evidence="1" id="KW-1133">Transmembrane helix</keyword>
<accession>A0AAV4VF05</accession>
<protein>
    <submittedName>
        <fullName evidence="3">Techylectin-5A</fullName>
    </submittedName>
</protein>
<dbReference type="SMART" id="SM00186">
    <property type="entry name" value="FBG"/>
    <property type="match status" value="1"/>
</dbReference>
<evidence type="ECO:0000313" key="4">
    <source>
        <dbReference type="Proteomes" id="UP001054837"/>
    </source>
</evidence>
<feature type="domain" description="Fibrinogen C-terminal" evidence="2">
    <location>
        <begin position="84"/>
        <end position="292"/>
    </location>
</feature>
<evidence type="ECO:0000256" key="1">
    <source>
        <dbReference type="SAM" id="Phobius"/>
    </source>
</evidence>
<keyword evidence="1" id="KW-0472">Membrane</keyword>
<name>A0AAV4VF05_9ARAC</name>
<organism evidence="3 4">
    <name type="scientific">Caerostris darwini</name>
    <dbReference type="NCBI Taxonomy" id="1538125"/>
    <lineage>
        <taxon>Eukaryota</taxon>
        <taxon>Metazoa</taxon>
        <taxon>Ecdysozoa</taxon>
        <taxon>Arthropoda</taxon>
        <taxon>Chelicerata</taxon>
        <taxon>Arachnida</taxon>
        <taxon>Araneae</taxon>
        <taxon>Araneomorphae</taxon>
        <taxon>Entelegynae</taxon>
        <taxon>Araneoidea</taxon>
        <taxon>Araneidae</taxon>
        <taxon>Caerostris</taxon>
    </lineage>
</organism>
<dbReference type="Proteomes" id="UP001054837">
    <property type="component" value="Unassembled WGS sequence"/>
</dbReference>
<evidence type="ECO:0000313" key="3">
    <source>
        <dbReference type="EMBL" id="GIY68712.1"/>
    </source>
</evidence>
<dbReference type="CDD" id="cd00087">
    <property type="entry name" value="FReD"/>
    <property type="match status" value="1"/>
</dbReference>